<dbReference type="Gene3D" id="2.60.40.1470">
    <property type="entry name" value="ApaG domain"/>
    <property type="match status" value="1"/>
</dbReference>
<organism evidence="2 3">
    <name type="scientific">Tetracentron sinense</name>
    <name type="common">Spur-leaf</name>
    <dbReference type="NCBI Taxonomy" id="13715"/>
    <lineage>
        <taxon>Eukaryota</taxon>
        <taxon>Viridiplantae</taxon>
        <taxon>Streptophyta</taxon>
        <taxon>Embryophyta</taxon>
        <taxon>Tracheophyta</taxon>
        <taxon>Spermatophyta</taxon>
        <taxon>Magnoliopsida</taxon>
        <taxon>Trochodendrales</taxon>
        <taxon>Trochodendraceae</taxon>
        <taxon>Tetracentron</taxon>
    </lineage>
</organism>
<name>A0A834YQ26_TETSI</name>
<reference evidence="2 3" key="1">
    <citation type="submission" date="2020-04" db="EMBL/GenBank/DDBJ databases">
        <title>Plant Genome Project.</title>
        <authorList>
            <person name="Zhang R.-G."/>
        </authorList>
    </citation>
    <scope>NUCLEOTIDE SEQUENCE [LARGE SCALE GENOMIC DNA]</scope>
    <source>
        <strain evidence="2">YNK0</strain>
        <tissue evidence="2">Leaf</tissue>
    </source>
</reference>
<dbReference type="OrthoDB" id="2305498at2759"/>
<dbReference type="PROSITE" id="PS51087">
    <property type="entry name" value="APAG"/>
    <property type="match status" value="1"/>
</dbReference>
<gene>
    <name evidence="2" type="ORF">HHK36_022014</name>
</gene>
<proteinExistence type="predicted"/>
<evidence type="ECO:0000313" key="2">
    <source>
        <dbReference type="EMBL" id="KAF8391780.1"/>
    </source>
</evidence>
<dbReference type="SUPFAM" id="SSF110069">
    <property type="entry name" value="ApaG-like"/>
    <property type="match status" value="1"/>
</dbReference>
<sequence>MTLNFQEAVATLRKGASEAEIKDVEDSLGMKLPLPTRILYRFCDGQEIKSAYYSGSELGSPLGLIGGYSFSNHHVNVYLLPLSQIIMETKKFVRHRVFLGRDKYIVMAASSTCRKKLFFLNCTSGQLFVGTKTVHRDGKMIPCVPCNRDQQQERNSDQQQDSMLLWLEEHGRRLHDGVIQLREEGKVRSIKMFPEALALCSTAVTNGVQIRASAVFVPELSDLSNEFEKYLFSYSIHMRLLPEGCITDALSFSSCQLCSRHWIIRANDIVVSDINGEGVIGKLYLNSINSRSIDYRSAHRILDHFMLAFIKGFTCFGMDEWEKKILSLCNLMAHMQGAGTVIRTIRHPFFPAVRVDEILNFSMLCQFLKVISTSGFSHSFVPKLILHEILLPPPGWPIVLSGTILESHTGQRLELFDLFNIVLSGTILERHTGRRLELFDLFNIGMLKRWKSSKPIRLSVVLYNRNV</sequence>
<feature type="domain" description="ApaG" evidence="1">
    <location>
        <begin position="202"/>
        <end position="358"/>
    </location>
</feature>
<evidence type="ECO:0000313" key="3">
    <source>
        <dbReference type="Proteomes" id="UP000655225"/>
    </source>
</evidence>
<comment type="caution">
    <text evidence="2">The sequence shown here is derived from an EMBL/GenBank/DDBJ whole genome shotgun (WGS) entry which is preliminary data.</text>
</comment>
<dbReference type="PANTHER" id="PTHR47463:SF2">
    <property type="entry name" value="F-BOX PROTEIN SKIP16"/>
    <property type="match status" value="1"/>
</dbReference>
<keyword evidence="3" id="KW-1185">Reference proteome</keyword>
<dbReference type="PANTHER" id="PTHR47463">
    <property type="entry name" value="F-BOX PROTEIN SKIP16"/>
    <property type="match status" value="1"/>
</dbReference>
<accession>A0A834YQ26</accession>
<dbReference type="Pfam" id="PF04379">
    <property type="entry name" value="DUF525"/>
    <property type="match status" value="1"/>
</dbReference>
<evidence type="ECO:0000259" key="1">
    <source>
        <dbReference type="PROSITE" id="PS51087"/>
    </source>
</evidence>
<dbReference type="InterPro" id="IPR007474">
    <property type="entry name" value="ApaG_domain"/>
</dbReference>
<dbReference type="Proteomes" id="UP000655225">
    <property type="component" value="Unassembled WGS sequence"/>
</dbReference>
<dbReference type="InterPro" id="IPR036767">
    <property type="entry name" value="ApaG_sf"/>
</dbReference>
<protein>
    <recommendedName>
        <fullName evidence="1">ApaG domain-containing protein</fullName>
    </recommendedName>
</protein>
<dbReference type="EMBL" id="JABCRI010000016">
    <property type="protein sequence ID" value="KAF8391780.1"/>
    <property type="molecule type" value="Genomic_DNA"/>
</dbReference>
<dbReference type="AlphaFoldDB" id="A0A834YQ26"/>